<dbReference type="EMBL" id="CP097770">
    <property type="protein sequence ID" value="URJ50705.1"/>
    <property type="molecule type" value="Genomic_DNA"/>
</dbReference>
<name>A0AAE9IB42_PAEPO</name>
<evidence type="ECO:0000313" key="2">
    <source>
        <dbReference type="EMBL" id="URJ50705.1"/>
    </source>
</evidence>
<proteinExistence type="predicted"/>
<dbReference type="GO" id="GO:0032784">
    <property type="term" value="P:regulation of DNA-templated transcription elongation"/>
    <property type="evidence" value="ECO:0007669"/>
    <property type="project" value="InterPro"/>
</dbReference>
<feature type="domain" description="Transcription elongation factor GreA/GreB N-terminal" evidence="1">
    <location>
        <begin position="4"/>
        <end position="68"/>
    </location>
</feature>
<gene>
    <name evidence="2" type="ORF">MF626_000071</name>
</gene>
<dbReference type="GO" id="GO:0003677">
    <property type="term" value="F:DNA binding"/>
    <property type="evidence" value="ECO:0007669"/>
    <property type="project" value="InterPro"/>
</dbReference>
<evidence type="ECO:0000259" key="1">
    <source>
        <dbReference type="Pfam" id="PF03449"/>
    </source>
</evidence>
<dbReference type="InterPro" id="IPR036805">
    <property type="entry name" value="Tscrpt_elong_fac_GreA/B_N_sf"/>
</dbReference>
<dbReference type="Pfam" id="PF03449">
    <property type="entry name" value="GreA_GreB_N"/>
    <property type="match status" value="1"/>
</dbReference>
<organism evidence="2 3">
    <name type="scientific">Paenibacillus polymyxa</name>
    <name type="common">Bacillus polymyxa</name>
    <dbReference type="NCBI Taxonomy" id="1406"/>
    <lineage>
        <taxon>Bacteria</taxon>
        <taxon>Bacillati</taxon>
        <taxon>Bacillota</taxon>
        <taxon>Bacilli</taxon>
        <taxon>Bacillales</taxon>
        <taxon>Paenibacillaceae</taxon>
        <taxon>Paenibacillus</taxon>
    </lineage>
</organism>
<dbReference type="AlphaFoldDB" id="A0AAE9IB42"/>
<protein>
    <recommendedName>
        <fullName evidence="1">Transcription elongation factor GreA/GreB N-terminal domain-containing protein</fullName>
    </recommendedName>
</protein>
<dbReference type="RefSeq" id="WP_193191546.1">
    <property type="nucleotide sequence ID" value="NZ_CP097770.1"/>
</dbReference>
<dbReference type="Proteomes" id="UP001055784">
    <property type="component" value="Chromosome"/>
</dbReference>
<dbReference type="Gene3D" id="1.10.287.180">
    <property type="entry name" value="Transcription elongation factor, GreA/GreB, N-terminal domain"/>
    <property type="match status" value="1"/>
</dbReference>
<evidence type="ECO:0000313" key="3">
    <source>
        <dbReference type="Proteomes" id="UP001055784"/>
    </source>
</evidence>
<dbReference type="SUPFAM" id="SSF46557">
    <property type="entry name" value="GreA transcript cleavage protein, N-terminal domain"/>
    <property type="match status" value="1"/>
</dbReference>
<reference evidence="2" key="1">
    <citation type="submission" date="2022-11" db="EMBL/GenBank/DDBJ databases">
        <authorList>
            <person name="Vasilchenko N.G."/>
            <person name="Prazdnova E.V."/>
            <person name="Gorovtsov A.V."/>
            <person name="Chistyakov V.A."/>
            <person name="Pak M.L."/>
        </authorList>
    </citation>
    <scope>NUCLEOTIDE SEQUENCE</scope>
    <source>
        <strain evidence="2">R 4.5</strain>
    </source>
</reference>
<sequence length="72" mass="8337">MTTILTVEGVKKIKEELEYVISSKLLEVEQRLELIRKHGGDIKDATEERDFYKGRIPYLENMLATAKIVGRE</sequence>
<dbReference type="InterPro" id="IPR022691">
    <property type="entry name" value="Tscrpt_elong_fac_GreA/B_N"/>
</dbReference>
<accession>A0AAE9IB42</accession>